<reference evidence="3 4" key="1">
    <citation type="submission" date="2020-11" db="EMBL/GenBank/DDBJ databases">
        <title>genome sequence of strain KACC 18849.</title>
        <authorList>
            <person name="Gao J."/>
            <person name="Zhang X."/>
        </authorList>
    </citation>
    <scope>NUCLEOTIDE SEQUENCE [LARGE SCALE GENOMIC DNA]</scope>
    <source>
        <strain evidence="3 4">KACC 18849</strain>
    </source>
</reference>
<proteinExistence type="predicted"/>
<dbReference type="PANTHER" id="PTHR21621:SF0">
    <property type="entry name" value="BETA-CITRYLGLUTAMATE SYNTHASE B-RELATED"/>
    <property type="match status" value="1"/>
</dbReference>
<keyword evidence="3" id="KW-0436">Ligase</keyword>
<dbReference type="PANTHER" id="PTHR21621">
    <property type="entry name" value="RIBOSOMAL PROTEIN S6 MODIFICATION PROTEIN"/>
    <property type="match status" value="1"/>
</dbReference>
<protein>
    <submittedName>
        <fullName evidence="3">Alpha-L-glutamate ligase</fullName>
    </submittedName>
</protein>
<dbReference type="InterPro" id="IPR011761">
    <property type="entry name" value="ATP-grasp"/>
</dbReference>
<keyword evidence="1" id="KW-0547">Nucleotide-binding</keyword>
<dbReference type="Gene3D" id="3.30.470.20">
    <property type="entry name" value="ATP-grasp fold, B domain"/>
    <property type="match status" value="1"/>
</dbReference>
<keyword evidence="4" id="KW-1185">Reference proteome</keyword>
<sequence length="319" mass="35313">MTAGAILIVSHAGDQHTQAVLDRLGKAGAEPILFDTARFPGEIRLGIAHHNGSGSSLSAVIDGVERDLSAVRSAWWRRPLPYGLDEAMTDPDDRNFAFGECQAAINGLWSCLDATWMNDPIRDEAAARKTWQLKLAAAMGLRAPRTLITNDPDRAREFIAAEGDRGVIYKAFSATDRAWRETRLLRPEEQDQLDAVRHAPLIFQEHIRADIDLRITVVGPKIFAAEIHSGATNYRVDFRMTMYDADMRPHVLPDAVIADLRALMARLGLVYGAIDMRLTPEGEYVFLEVNPAGQWLFIEERTGQPITEAVAEQLMAAAA</sequence>
<evidence type="ECO:0000313" key="3">
    <source>
        <dbReference type="EMBL" id="MBI1685853.1"/>
    </source>
</evidence>
<comment type="caution">
    <text evidence="3">The sequence shown here is derived from an EMBL/GenBank/DDBJ whole genome shotgun (WGS) entry which is preliminary data.</text>
</comment>
<feature type="domain" description="ATP-grasp" evidence="2">
    <location>
        <begin position="133"/>
        <end position="315"/>
    </location>
</feature>
<evidence type="ECO:0000313" key="4">
    <source>
        <dbReference type="Proteomes" id="UP000639859"/>
    </source>
</evidence>
<keyword evidence="1" id="KW-0067">ATP-binding</keyword>
<accession>A0ABS0T1V2</accession>
<dbReference type="Pfam" id="PF21068">
    <property type="entry name" value="ATPgraspMvdD"/>
    <property type="match status" value="1"/>
</dbReference>
<gene>
    <name evidence="3" type="ORF">I4Q42_19460</name>
</gene>
<dbReference type="GO" id="GO:0016874">
    <property type="term" value="F:ligase activity"/>
    <property type="evidence" value="ECO:0007669"/>
    <property type="project" value="UniProtKB-KW"/>
</dbReference>
<organism evidence="3 4">
    <name type="scientific">Caulobacter hibisci</name>
    <dbReference type="NCBI Taxonomy" id="2035993"/>
    <lineage>
        <taxon>Bacteria</taxon>
        <taxon>Pseudomonadati</taxon>
        <taxon>Pseudomonadota</taxon>
        <taxon>Alphaproteobacteria</taxon>
        <taxon>Caulobacterales</taxon>
        <taxon>Caulobacteraceae</taxon>
        <taxon>Caulobacter</taxon>
    </lineage>
</organism>
<evidence type="ECO:0000256" key="1">
    <source>
        <dbReference type="PROSITE-ProRule" id="PRU00409"/>
    </source>
</evidence>
<dbReference type="PROSITE" id="PS50975">
    <property type="entry name" value="ATP_GRASP"/>
    <property type="match status" value="1"/>
</dbReference>
<dbReference type="Proteomes" id="UP000639859">
    <property type="component" value="Unassembled WGS sequence"/>
</dbReference>
<evidence type="ECO:0000259" key="2">
    <source>
        <dbReference type="PROSITE" id="PS50975"/>
    </source>
</evidence>
<dbReference type="InterPro" id="IPR048936">
    <property type="entry name" value="MvdD-like_ATPgrasp"/>
</dbReference>
<name>A0ABS0T1V2_9CAUL</name>
<dbReference type="RefSeq" id="WP_198577755.1">
    <property type="nucleotide sequence ID" value="NZ_JADWOX010000016.1"/>
</dbReference>
<dbReference type="SUPFAM" id="SSF56059">
    <property type="entry name" value="Glutathione synthetase ATP-binding domain-like"/>
    <property type="match status" value="1"/>
</dbReference>
<dbReference type="EMBL" id="JADWOX010000016">
    <property type="protein sequence ID" value="MBI1685853.1"/>
    <property type="molecule type" value="Genomic_DNA"/>
</dbReference>